<comment type="caution">
    <text evidence="1">The sequence shown here is derived from an EMBL/GenBank/DDBJ whole genome shotgun (WGS) entry which is preliminary data.</text>
</comment>
<gene>
    <name evidence="1" type="ORF">DPMN_095857</name>
</gene>
<dbReference type="EMBL" id="JAIWYP010000003">
    <property type="protein sequence ID" value="KAH3853335.1"/>
    <property type="molecule type" value="Genomic_DNA"/>
</dbReference>
<dbReference type="AlphaFoldDB" id="A0A9D4R4X4"/>
<keyword evidence="2" id="KW-1185">Reference proteome</keyword>
<proteinExistence type="predicted"/>
<organism evidence="1 2">
    <name type="scientific">Dreissena polymorpha</name>
    <name type="common">Zebra mussel</name>
    <name type="synonym">Mytilus polymorpha</name>
    <dbReference type="NCBI Taxonomy" id="45954"/>
    <lineage>
        <taxon>Eukaryota</taxon>
        <taxon>Metazoa</taxon>
        <taxon>Spiralia</taxon>
        <taxon>Lophotrochozoa</taxon>
        <taxon>Mollusca</taxon>
        <taxon>Bivalvia</taxon>
        <taxon>Autobranchia</taxon>
        <taxon>Heteroconchia</taxon>
        <taxon>Euheterodonta</taxon>
        <taxon>Imparidentia</taxon>
        <taxon>Neoheterodontei</taxon>
        <taxon>Myida</taxon>
        <taxon>Dreissenoidea</taxon>
        <taxon>Dreissenidae</taxon>
        <taxon>Dreissena</taxon>
    </lineage>
</organism>
<reference evidence="1" key="2">
    <citation type="submission" date="2020-11" db="EMBL/GenBank/DDBJ databases">
        <authorList>
            <person name="McCartney M.A."/>
            <person name="Auch B."/>
            <person name="Kono T."/>
            <person name="Mallez S."/>
            <person name="Becker A."/>
            <person name="Gohl D.M."/>
            <person name="Silverstein K.A.T."/>
            <person name="Koren S."/>
            <person name="Bechman K.B."/>
            <person name="Herman A."/>
            <person name="Abrahante J.E."/>
            <person name="Garbe J."/>
        </authorList>
    </citation>
    <scope>NUCLEOTIDE SEQUENCE</scope>
    <source>
        <strain evidence="1">Duluth1</strain>
        <tissue evidence="1">Whole animal</tissue>
    </source>
</reference>
<reference evidence="1" key="1">
    <citation type="journal article" date="2019" name="bioRxiv">
        <title>The Genome of the Zebra Mussel, Dreissena polymorpha: A Resource for Invasive Species Research.</title>
        <authorList>
            <person name="McCartney M.A."/>
            <person name="Auch B."/>
            <person name="Kono T."/>
            <person name="Mallez S."/>
            <person name="Zhang Y."/>
            <person name="Obille A."/>
            <person name="Becker A."/>
            <person name="Abrahante J.E."/>
            <person name="Garbe J."/>
            <person name="Badalamenti J.P."/>
            <person name="Herman A."/>
            <person name="Mangelson H."/>
            <person name="Liachko I."/>
            <person name="Sullivan S."/>
            <person name="Sone E.D."/>
            <person name="Koren S."/>
            <person name="Silverstein K.A.T."/>
            <person name="Beckman K.B."/>
            <person name="Gohl D.M."/>
        </authorList>
    </citation>
    <scope>NUCLEOTIDE SEQUENCE</scope>
    <source>
        <strain evidence="1">Duluth1</strain>
        <tissue evidence="1">Whole animal</tissue>
    </source>
</reference>
<evidence type="ECO:0000313" key="1">
    <source>
        <dbReference type="EMBL" id="KAH3853335.1"/>
    </source>
</evidence>
<evidence type="ECO:0000313" key="2">
    <source>
        <dbReference type="Proteomes" id="UP000828390"/>
    </source>
</evidence>
<name>A0A9D4R4X4_DREPO</name>
<accession>A0A9D4R4X4</accession>
<protein>
    <submittedName>
        <fullName evidence="1">Uncharacterized protein</fullName>
    </submittedName>
</protein>
<dbReference type="Proteomes" id="UP000828390">
    <property type="component" value="Unassembled WGS sequence"/>
</dbReference>
<sequence>MSLTINRGKSKAFRANASNNKPITVQGKALEEVDSFIYHRQYPGQPGRNGCRCQNTHR</sequence>